<evidence type="ECO:0008006" key="3">
    <source>
        <dbReference type="Google" id="ProtNLM"/>
    </source>
</evidence>
<organism evidence="1 2">
    <name type="scientific">Denitrificimonas halotolerans</name>
    <dbReference type="NCBI Taxonomy" id="3098930"/>
    <lineage>
        <taxon>Bacteria</taxon>
        <taxon>Pseudomonadati</taxon>
        <taxon>Pseudomonadota</taxon>
        <taxon>Gammaproteobacteria</taxon>
        <taxon>Pseudomonadales</taxon>
        <taxon>Pseudomonadaceae</taxon>
        <taxon>Denitrificimonas</taxon>
    </lineage>
</organism>
<evidence type="ECO:0000313" key="2">
    <source>
        <dbReference type="Proteomes" id="UP001294570"/>
    </source>
</evidence>
<gene>
    <name evidence="1" type="ORF">TOI97_00130</name>
</gene>
<dbReference type="RefSeq" id="WP_321552102.1">
    <property type="nucleotide sequence ID" value="NZ_JAXIVU010000001.1"/>
</dbReference>
<sequence length="160" mass="17683">MHHPADTKEQIDLLALFRQYAASVRRDRRLAGDNVLTLTLQSQLASHDSVTLDAKIEAGVVSELGYRVRACSLAQASTGILAARVPGLIEVDLLRALKDLETILQNQQTDSNTLIWPELQVFVNAIGMPDRHQVVLLPFQVLQQLFKLEESKANTGCLQG</sequence>
<dbReference type="SUPFAM" id="SSF82649">
    <property type="entry name" value="SufE/NifU"/>
    <property type="match status" value="1"/>
</dbReference>
<protein>
    <recommendedName>
        <fullName evidence="3">Iron-sulfur cluster assembly scaffold protein</fullName>
    </recommendedName>
</protein>
<dbReference type="EMBL" id="JAXIVU010000001">
    <property type="protein sequence ID" value="MDY7217995.1"/>
    <property type="molecule type" value="Genomic_DNA"/>
</dbReference>
<reference evidence="1 2" key="1">
    <citation type="submission" date="2023-12" db="EMBL/GenBank/DDBJ databases">
        <title>Denitrificimonas halotolerans sp. nov.,a novel species isolated from landfill leachate.</title>
        <authorList>
            <person name="Wang S."/>
        </authorList>
    </citation>
    <scope>NUCLEOTIDE SEQUENCE [LARGE SCALE GENOMIC DNA]</scope>
    <source>
        <strain evidence="1 2">JX-1</strain>
    </source>
</reference>
<name>A0ABU5GNU6_9GAMM</name>
<dbReference type="Proteomes" id="UP001294570">
    <property type="component" value="Unassembled WGS sequence"/>
</dbReference>
<accession>A0ABU5GNU6</accession>
<keyword evidence="2" id="KW-1185">Reference proteome</keyword>
<proteinExistence type="predicted"/>
<evidence type="ECO:0000313" key="1">
    <source>
        <dbReference type="EMBL" id="MDY7217995.1"/>
    </source>
</evidence>
<dbReference type="Gene3D" id="3.90.1010.10">
    <property type="match status" value="1"/>
</dbReference>
<comment type="caution">
    <text evidence="1">The sequence shown here is derived from an EMBL/GenBank/DDBJ whole genome shotgun (WGS) entry which is preliminary data.</text>
</comment>